<feature type="non-terminal residue" evidence="1">
    <location>
        <position position="1"/>
    </location>
</feature>
<reference evidence="1" key="1">
    <citation type="submission" date="2023-10" db="EMBL/GenBank/DDBJ databases">
        <title>Genome assembly of Pristionchus species.</title>
        <authorList>
            <person name="Yoshida K."/>
            <person name="Sommer R.J."/>
        </authorList>
    </citation>
    <scope>NUCLEOTIDE SEQUENCE</scope>
    <source>
        <strain evidence="1">RS0144</strain>
    </source>
</reference>
<dbReference type="AlphaFoldDB" id="A0AAV5T5C5"/>
<organism evidence="1 2">
    <name type="scientific">Pristionchus entomophagus</name>
    <dbReference type="NCBI Taxonomy" id="358040"/>
    <lineage>
        <taxon>Eukaryota</taxon>
        <taxon>Metazoa</taxon>
        <taxon>Ecdysozoa</taxon>
        <taxon>Nematoda</taxon>
        <taxon>Chromadorea</taxon>
        <taxon>Rhabditida</taxon>
        <taxon>Rhabditina</taxon>
        <taxon>Diplogasteromorpha</taxon>
        <taxon>Diplogasteroidea</taxon>
        <taxon>Neodiplogasteridae</taxon>
        <taxon>Pristionchus</taxon>
    </lineage>
</organism>
<proteinExistence type="predicted"/>
<gene>
    <name evidence="1" type="ORF">PENTCL1PPCAC_12643</name>
</gene>
<protein>
    <recommendedName>
        <fullName evidence="3">F-box domain-containing protein</fullName>
    </recommendedName>
</protein>
<keyword evidence="2" id="KW-1185">Reference proteome</keyword>
<comment type="caution">
    <text evidence="1">The sequence shown here is derived from an EMBL/GenBank/DDBJ whole genome shotgun (WGS) entry which is preliminary data.</text>
</comment>
<evidence type="ECO:0008006" key="3">
    <source>
        <dbReference type="Google" id="ProtNLM"/>
    </source>
</evidence>
<feature type="non-terminal residue" evidence="1">
    <location>
        <position position="289"/>
    </location>
</feature>
<evidence type="ECO:0000313" key="2">
    <source>
        <dbReference type="Proteomes" id="UP001432027"/>
    </source>
</evidence>
<evidence type="ECO:0000313" key="1">
    <source>
        <dbReference type="EMBL" id="GMS90468.1"/>
    </source>
</evidence>
<name>A0AAV5T5C5_9BILA</name>
<sequence length="289" mass="32779">IMSESQDTSNEDDNNTCILSRLPSEIRWMIFDLLTDSVGEIKLVSKSWRAMIENWIEEWIVPNNLPEPFKIDICEETQGSMNLTVELCKSEAFCFVKLLNFAADISKDSSKEAVKHYSHCTLVTMDLLYADLDRLFPVLSTNVRTVCVRPQQYQDSLYYDGVCDLIKHFRQARILDFSRHAMRDAKSLNLLMKLITNSSIHMIECSVDSFYLSEAQGILIAISEKIDAIAINVANIEGDDLGSGNWVEFVLAMFEKGISIVDIINHRAAVLTPENVRKIVETLISRGKS</sequence>
<dbReference type="EMBL" id="BTSX01000003">
    <property type="protein sequence ID" value="GMS90468.1"/>
    <property type="molecule type" value="Genomic_DNA"/>
</dbReference>
<accession>A0AAV5T5C5</accession>
<dbReference type="Proteomes" id="UP001432027">
    <property type="component" value="Unassembled WGS sequence"/>
</dbReference>